<reference evidence="1" key="1">
    <citation type="submission" date="2018-01" db="EMBL/GenBank/DDBJ databases">
        <authorList>
            <person name="Krukenberg V."/>
        </authorList>
    </citation>
    <scope>NUCLEOTIDE SEQUENCE</scope>
    <source>
        <strain evidence="1">E20ANME2</strain>
    </source>
</reference>
<comment type="caution">
    <text evidence="1">The sequence shown here is derived from an EMBL/GenBank/DDBJ whole genome shotgun (WGS) entry which is preliminary data.</text>
</comment>
<gene>
    <name evidence="1" type="ORF">C4B59_06525</name>
</gene>
<evidence type="ECO:0000313" key="2">
    <source>
        <dbReference type="Proteomes" id="UP000248329"/>
    </source>
</evidence>
<name>A0AC61L3L6_9EURY</name>
<dbReference type="EMBL" id="PQXF01000009">
    <property type="protein sequence ID" value="PXF60998.1"/>
    <property type="molecule type" value="Genomic_DNA"/>
</dbReference>
<proteinExistence type="predicted"/>
<evidence type="ECO:0000313" key="1">
    <source>
        <dbReference type="EMBL" id="PXF60998.1"/>
    </source>
</evidence>
<accession>A0AC61L3L6</accession>
<dbReference type="Proteomes" id="UP000248329">
    <property type="component" value="Unassembled WGS sequence"/>
</dbReference>
<organism evidence="1 2">
    <name type="scientific">Candidatus Methanogaster sp</name>
    <dbReference type="NCBI Taxonomy" id="3386292"/>
    <lineage>
        <taxon>Archaea</taxon>
        <taxon>Methanobacteriati</taxon>
        <taxon>Methanobacteriota</taxon>
        <taxon>Stenosarchaea group</taxon>
        <taxon>Methanomicrobia</taxon>
        <taxon>Methanosarcinales</taxon>
        <taxon>ANME-2 cluster</taxon>
        <taxon>Candidatus Methanogasteraceae</taxon>
        <taxon>Candidatus Methanogaster</taxon>
    </lineage>
</organism>
<sequence length="663" mass="74427">MNEDLIEERLKALEGNIREDMALLNDYEDELRYETDPRRLARYRREIERQRESLVQYQQEYGELQKQATPAEMRNVTDLLQQQDMKLEDIRKLLPPVWNVSHHRNPNFTGREDILSELRSALTSGEPAAWKQALTGMGGVGKTQLAVEHIYRHKPDYRVIWWIRSEEPAAMAADYASLAASLDLPEKDSIDQTEMVRAVKRWLEHNSDWLLIFDNANYQRAIRDYIPLGGAGHVIITSRNPDWGSVAGLLPVKKFDRADSIKFLCKRTGQDDLDAADALAGELGDLPLALEQAGSYIKATGTALTDYQELFQSRRKELWGDESPPPDYPDSAATTWSLAMDDVREESEEAADLLNLCAFLAPDEIPLDMLGEGAEQIPEPLASTSSDRLAMNRAIRVLGRYSLIDASDESLSVHRLVQAVVRDRLGEDDGDGWAETAVNLLSAVFPYDSDDVRTWHRCECLLPHTMAAAAHTEAREVAPEETAYILNQTGSYLWGRAEFAEAKSHLERALVLAEKAYGRDHPSVAIRVNNLGRVLQDLGNLPAAKECFERALAIDEEVYGSDHPNVAIRVNNLGSVLRALGDLPAAKECYERALAIDEEVYGRDHPNVAIRVNNLGSVLQDLGDLPAAKEHYERALEIFRRFLGEDHPSTVTVRNNLESLADV</sequence>
<protein>
    <submittedName>
        <fullName evidence="1">Uncharacterized protein</fullName>
    </submittedName>
</protein>